<dbReference type="Proteomes" id="UP000199469">
    <property type="component" value="Unassembled WGS sequence"/>
</dbReference>
<evidence type="ECO:0000256" key="1">
    <source>
        <dbReference type="SAM" id="Phobius"/>
    </source>
</evidence>
<gene>
    <name evidence="2" type="ORF">SAMN05421841_0917</name>
</gene>
<feature type="transmembrane region" description="Helical" evidence="1">
    <location>
        <begin position="29"/>
        <end position="52"/>
    </location>
</feature>
<keyword evidence="3" id="KW-1185">Reference proteome</keyword>
<evidence type="ECO:0008006" key="4">
    <source>
        <dbReference type="Google" id="ProtNLM"/>
    </source>
</evidence>
<keyword evidence="1" id="KW-1133">Transmembrane helix</keyword>
<evidence type="ECO:0000313" key="3">
    <source>
        <dbReference type="Proteomes" id="UP000199469"/>
    </source>
</evidence>
<dbReference type="EMBL" id="FOIU01000001">
    <property type="protein sequence ID" value="SEW07646.1"/>
    <property type="molecule type" value="Genomic_DNA"/>
</dbReference>
<dbReference type="STRING" id="356305.SAMN05421841_0917"/>
<reference evidence="3" key="1">
    <citation type="submission" date="2016-10" db="EMBL/GenBank/DDBJ databases">
        <authorList>
            <person name="Varghese N."/>
            <person name="Submissions S."/>
        </authorList>
    </citation>
    <scope>NUCLEOTIDE SEQUENCE [LARGE SCALE GENOMIC DNA]</scope>
    <source>
        <strain evidence="3">DSM 17724</strain>
    </source>
</reference>
<dbReference type="RefSeq" id="WP_089790846.1">
    <property type="nucleotide sequence ID" value="NZ_FOIU01000001.1"/>
</dbReference>
<keyword evidence="1" id="KW-0472">Membrane</keyword>
<organism evidence="2 3">
    <name type="scientific">Chryseobacterium wanjuense</name>
    <dbReference type="NCBI Taxonomy" id="356305"/>
    <lineage>
        <taxon>Bacteria</taxon>
        <taxon>Pseudomonadati</taxon>
        <taxon>Bacteroidota</taxon>
        <taxon>Flavobacteriia</taxon>
        <taxon>Flavobacteriales</taxon>
        <taxon>Weeksellaceae</taxon>
        <taxon>Chryseobacterium group</taxon>
        <taxon>Chryseobacterium</taxon>
    </lineage>
</organism>
<dbReference type="OrthoDB" id="1121797at2"/>
<keyword evidence="1" id="KW-0812">Transmembrane</keyword>
<name>A0A1I0P019_9FLAO</name>
<feature type="transmembrane region" description="Helical" evidence="1">
    <location>
        <begin position="64"/>
        <end position="86"/>
    </location>
</feature>
<protein>
    <recommendedName>
        <fullName evidence="4">DUF5362 domain-containing protein</fullName>
    </recommendedName>
</protein>
<evidence type="ECO:0000313" key="2">
    <source>
        <dbReference type="EMBL" id="SEW07646.1"/>
    </source>
</evidence>
<sequence>METQSPFEQFDELRIDNAGKLFLTEAARWTTFLAILGYIGIGFMVIAALFMMTVGASMSSYKSIMPMGGGLLFSLIYLAFAALYFFPVNYLYKFSSNMKSALRSNNQAELTKAFEYLKSHYKFIGILTIIVFGLYILAIFGAMIAGISGIR</sequence>
<dbReference type="AlphaFoldDB" id="A0A1I0P019"/>
<accession>A0A1I0P019</accession>
<feature type="transmembrane region" description="Helical" evidence="1">
    <location>
        <begin position="123"/>
        <end position="147"/>
    </location>
</feature>
<proteinExistence type="predicted"/>